<dbReference type="EMBL" id="LYTK01000001">
    <property type="protein sequence ID" value="OBQ71644.1"/>
    <property type="molecule type" value="Genomic_DNA"/>
</dbReference>
<evidence type="ECO:0000256" key="2">
    <source>
        <dbReference type="ARBA" id="ARBA00010178"/>
    </source>
</evidence>
<dbReference type="Pfam" id="PF00815">
    <property type="entry name" value="Histidinol_dh"/>
    <property type="match status" value="1"/>
</dbReference>
<keyword evidence="3" id="KW-0479">Metal-binding</keyword>
<dbReference type="GO" id="GO:0051287">
    <property type="term" value="F:NAD binding"/>
    <property type="evidence" value="ECO:0007669"/>
    <property type="project" value="InterPro"/>
</dbReference>
<dbReference type="Proteomes" id="UP000093737">
    <property type="component" value="Unassembled WGS sequence"/>
</dbReference>
<keyword evidence="4" id="KW-0862">Zinc</keyword>
<sequence>MSPVAIHDLANMSSEARTRLLERTEADLTDTIRKVEPIIAAVRTRGDDALVELAAKFDGVTLDRTALKVSASQIAGAEKELDPEIVAAIRLSVAQVRRFHEAQMPDNLWLSEETEGALIGDRWTSIDSVACYVPRGKGFFPSSAIMTAVPAKVAGVPRVVIVTPPGPDGSADAATRFIASLIGIEDIYLCGGAQAVAAVSYGTETVPKCAKIVGPGSPWVSAARQLLSNRIDPGSPAGPSELLVYADSSVPAALAALELTVESEHGPDSSAFVVTTDRALAEAIAAAVPQFWEAMGEYRADFSRTVLNGRNGGIVLAPSIEAAFDFINDYAAEHLAVLSTLAFELLPRIRNAGEILLGPHSAIPIANFVLGPSHVLPTGGRANTASPLGVFDFMKRSSIAYLSQAAYQRLAPAARTFAQYEGFMAHANSVSEIRDRILSNSSPFTGP</sequence>
<accession>A0A6M7U5I2</accession>
<comment type="caution">
    <text evidence="8">The sequence shown here is derived from an EMBL/GenBank/DDBJ whole genome shotgun (WGS) entry which is preliminary data.</text>
</comment>
<evidence type="ECO:0000256" key="1">
    <source>
        <dbReference type="ARBA" id="ARBA00001947"/>
    </source>
</evidence>
<evidence type="ECO:0000256" key="3">
    <source>
        <dbReference type="ARBA" id="ARBA00022723"/>
    </source>
</evidence>
<dbReference type="SUPFAM" id="SSF53720">
    <property type="entry name" value="ALDH-like"/>
    <property type="match status" value="1"/>
</dbReference>
<dbReference type="PANTHER" id="PTHR21256">
    <property type="entry name" value="HISTIDINOL DEHYDROGENASE HDH"/>
    <property type="match status" value="1"/>
</dbReference>
<evidence type="ECO:0000256" key="4">
    <source>
        <dbReference type="ARBA" id="ARBA00022833"/>
    </source>
</evidence>
<dbReference type="PIRSF" id="PIRSF000099">
    <property type="entry name" value="Histidinol_dh"/>
    <property type="match status" value="1"/>
</dbReference>
<dbReference type="Gene3D" id="1.20.5.1300">
    <property type="match status" value="1"/>
</dbReference>
<dbReference type="PRINTS" id="PR00083">
    <property type="entry name" value="HOLDHDRGNASE"/>
</dbReference>
<dbReference type="GO" id="GO:0000105">
    <property type="term" value="P:L-histidine biosynthetic process"/>
    <property type="evidence" value="ECO:0007669"/>
    <property type="project" value="InterPro"/>
</dbReference>
<dbReference type="FunFam" id="3.40.50.1980:FF:000001">
    <property type="entry name" value="Histidinol dehydrogenase"/>
    <property type="match status" value="1"/>
</dbReference>
<dbReference type="PANTHER" id="PTHR21256:SF2">
    <property type="entry name" value="HISTIDINE BIOSYNTHESIS TRIFUNCTIONAL PROTEIN"/>
    <property type="match status" value="1"/>
</dbReference>
<reference evidence="8 9" key="1">
    <citation type="submission" date="2016-05" db="EMBL/GenBank/DDBJ databases">
        <authorList>
            <person name="Ramsay J.P."/>
        </authorList>
    </citation>
    <scope>NUCLEOTIDE SEQUENCE [LARGE SCALE GENOMIC DNA]</scope>
    <source>
        <strain evidence="8 9">NZP2042</strain>
    </source>
</reference>
<comment type="cofactor">
    <cofactor evidence="1">
        <name>Zn(2+)</name>
        <dbReference type="ChEBI" id="CHEBI:29105"/>
    </cofactor>
</comment>
<dbReference type="InterPro" id="IPR022695">
    <property type="entry name" value="Histidinol_DH_monofunct"/>
</dbReference>
<comment type="similarity">
    <text evidence="2 6 7">Belongs to the histidinol dehydrogenase family.</text>
</comment>
<dbReference type="GO" id="GO:0005829">
    <property type="term" value="C:cytosol"/>
    <property type="evidence" value="ECO:0007669"/>
    <property type="project" value="TreeGrafter"/>
</dbReference>
<evidence type="ECO:0000313" key="8">
    <source>
        <dbReference type="EMBL" id="OBQ71644.1"/>
    </source>
</evidence>
<gene>
    <name evidence="8" type="ORF">A8145_01890</name>
</gene>
<name>A0A6M7U5I2_RHILI</name>
<dbReference type="RefSeq" id="WP_056564444.1">
    <property type="nucleotide sequence ID" value="NZ_CP033334.1"/>
</dbReference>
<dbReference type="InterPro" id="IPR012131">
    <property type="entry name" value="Hstdl_DH"/>
</dbReference>
<dbReference type="GO" id="GO:0046872">
    <property type="term" value="F:metal ion binding"/>
    <property type="evidence" value="ECO:0007669"/>
    <property type="project" value="UniProtKB-KW"/>
</dbReference>
<dbReference type="CDD" id="cd06572">
    <property type="entry name" value="Histidinol_dh"/>
    <property type="match status" value="1"/>
</dbReference>
<keyword evidence="5 6" id="KW-0560">Oxidoreductase</keyword>
<dbReference type="AlphaFoldDB" id="A0A6M7U5I2"/>
<evidence type="ECO:0000256" key="7">
    <source>
        <dbReference type="RuleBase" id="RU004175"/>
    </source>
</evidence>
<organism evidence="8 9">
    <name type="scientific">Rhizobium loti</name>
    <name type="common">Mesorhizobium loti</name>
    <dbReference type="NCBI Taxonomy" id="381"/>
    <lineage>
        <taxon>Bacteria</taxon>
        <taxon>Pseudomonadati</taxon>
        <taxon>Pseudomonadota</taxon>
        <taxon>Alphaproteobacteria</taxon>
        <taxon>Hyphomicrobiales</taxon>
        <taxon>Phyllobacteriaceae</taxon>
        <taxon>Mesorhizobium</taxon>
    </lineage>
</organism>
<protein>
    <submittedName>
        <fullName evidence="8">Histidinol dehydrogenase</fullName>
    </submittedName>
</protein>
<dbReference type="InterPro" id="IPR016161">
    <property type="entry name" value="Ald_DH/histidinol_DH"/>
</dbReference>
<dbReference type="GO" id="GO:0004399">
    <property type="term" value="F:histidinol dehydrogenase activity"/>
    <property type="evidence" value="ECO:0007669"/>
    <property type="project" value="InterPro"/>
</dbReference>
<evidence type="ECO:0000256" key="6">
    <source>
        <dbReference type="PIRNR" id="PIRNR000099"/>
    </source>
</evidence>
<dbReference type="Gene3D" id="3.40.50.1980">
    <property type="entry name" value="Nitrogenase molybdenum iron protein domain"/>
    <property type="match status" value="2"/>
</dbReference>
<proteinExistence type="inferred from homology"/>
<evidence type="ECO:0000313" key="9">
    <source>
        <dbReference type="Proteomes" id="UP000093737"/>
    </source>
</evidence>
<evidence type="ECO:0000256" key="5">
    <source>
        <dbReference type="ARBA" id="ARBA00023002"/>
    </source>
</evidence>
<dbReference type="NCBIfam" id="TIGR00069">
    <property type="entry name" value="hisD"/>
    <property type="match status" value="1"/>
</dbReference>